<organism evidence="12 13">
    <name type="scientific">Sorghum bicolor</name>
    <name type="common">Sorghum</name>
    <name type="synonym">Sorghum vulgare</name>
    <dbReference type="NCBI Taxonomy" id="4558"/>
    <lineage>
        <taxon>Eukaryota</taxon>
        <taxon>Viridiplantae</taxon>
        <taxon>Streptophyta</taxon>
        <taxon>Embryophyta</taxon>
        <taxon>Tracheophyta</taxon>
        <taxon>Spermatophyta</taxon>
        <taxon>Magnoliopsida</taxon>
        <taxon>Liliopsida</taxon>
        <taxon>Poales</taxon>
        <taxon>Poaceae</taxon>
        <taxon>PACMAD clade</taxon>
        <taxon>Panicoideae</taxon>
        <taxon>Andropogonodae</taxon>
        <taxon>Andropogoneae</taxon>
        <taxon>Sorghinae</taxon>
        <taxon>Sorghum</taxon>
    </lineage>
</organism>
<evidence type="ECO:0000259" key="10">
    <source>
        <dbReference type="Pfam" id="PF05922"/>
    </source>
</evidence>
<dbReference type="AlphaFoldDB" id="A0A1B6Q5V3"/>
<dbReference type="ExpressionAtlas" id="A0A1B6Q5V3">
    <property type="expression patterns" value="baseline and differential"/>
</dbReference>
<reference evidence="13" key="2">
    <citation type="journal article" date="2018" name="Plant J.">
        <title>The Sorghum bicolor reference genome: improved assembly, gene annotations, a transcriptome atlas, and signatures of genome organization.</title>
        <authorList>
            <person name="McCormick R.F."/>
            <person name="Truong S.K."/>
            <person name="Sreedasyam A."/>
            <person name="Jenkins J."/>
            <person name="Shu S."/>
            <person name="Sims D."/>
            <person name="Kennedy M."/>
            <person name="Amirebrahimi M."/>
            <person name="Weers B.D."/>
            <person name="McKinley B."/>
            <person name="Mattison A."/>
            <person name="Morishige D.T."/>
            <person name="Grimwood J."/>
            <person name="Schmutz J."/>
            <person name="Mullet J.E."/>
        </authorList>
    </citation>
    <scope>NUCLEOTIDE SEQUENCE [LARGE SCALE GENOMIC DNA]</scope>
    <source>
        <strain evidence="13">cv. BTx623</strain>
    </source>
</reference>
<feature type="active site" description="Charge relay system" evidence="6 7">
    <location>
        <position position="197"/>
    </location>
</feature>
<evidence type="ECO:0000256" key="1">
    <source>
        <dbReference type="ARBA" id="ARBA00011073"/>
    </source>
</evidence>
<evidence type="ECO:0000256" key="7">
    <source>
        <dbReference type="PROSITE-ProRule" id="PRU01240"/>
    </source>
</evidence>
<dbReference type="FunFam" id="3.50.30.30:FF:000005">
    <property type="entry name" value="subtilisin-like protease SBT1.5"/>
    <property type="match status" value="1"/>
</dbReference>
<dbReference type="GO" id="GO:0006508">
    <property type="term" value="P:proteolysis"/>
    <property type="evidence" value="ECO:0007669"/>
    <property type="project" value="UniProtKB-KW"/>
</dbReference>
<dbReference type="Pfam" id="PF17766">
    <property type="entry name" value="fn3_6"/>
    <property type="match status" value="1"/>
</dbReference>
<dbReference type="Gene3D" id="3.40.50.200">
    <property type="entry name" value="Peptidase S8/S53 domain"/>
    <property type="match status" value="1"/>
</dbReference>
<dbReference type="Gene3D" id="3.50.30.30">
    <property type="match status" value="1"/>
</dbReference>
<dbReference type="Gramene" id="KXG33299">
    <property type="protein sequence ID" value="KXG33299"/>
    <property type="gene ID" value="SORBI_3003G283100"/>
</dbReference>
<keyword evidence="13" id="KW-1185">Reference proteome</keyword>
<dbReference type="InParanoid" id="A0A1B6Q5V3"/>
<dbReference type="OMA" id="EEHHHSY"/>
<evidence type="ECO:0000256" key="5">
    <source>
        <dbReference type="ARBA" id="ARBA00022825"/>
    </source>
</evidence>
<evidence type="ECO:0000313" key="12">
    <source>
        <dbReference type="EMBL" id="KXG33299.1"/>
    </source>
</evidence>
<evidence type="ECO:0000256" key="2">
    <source>
        <dbReference type="ARBA" id="ARBA00022670"/>
    </source>
</evidence>
<feature type="active site" description="Charge relay system" evidence="6 7">
    <location>
        <position position="616"/>
    </location>
</feature>
<keyword evidence="3" id="KW-0732">Signal</keyword>
<evidence type="ECO:0000259" key="11">
    <source>
        <dbReference type="Pfam" id="PF17766"/>
    </source>
</evidence>
<dbReference type="GO" id="GO:0005576">
    <property type="term" value="C:extracellular region"/>
    <property type="evidence" value="ECO:0000318"/>
    <property type="project" value="GO_Central"/>
</dbReference>
<dbReference type="OrthoDB" id="206201at2759"/>
<dbReference type="InterPro" id="IPR034197">
    <property type="entry name" value="Peptidases_S8_3"/>
</dbReference>
<feature type="domain" description="Peptidase S8/S53" evidence="8">
    <location>
        <begin position="189"/>
        <end position="654"/>
    </location>
</feature>
<dbReference type="InterPro" id="IPR015500">
    <property type="entry name" value="Peptidase_S8_subtilisin-rel"/>
</dbReference>
<protein>
    <recommendedName>
        <fullName evidence="14">Subtilisin-like protease</fullName>
    </recommendedName>
</protein>
<dbReference type="Proteomes" id="UP000000768">
    <property type="component" value="Chromosome 3"/>
</dbReference>
<keyword evidence="2 7" id="KW-0645">Protease</keyword>
<dbReference type="InterPro" id="IPR023828">
    <property type="entry name" value="Peptidase_S8_Ser-AS"/>
</dbReference>
<reference evidence="12 13" key="1">
    <citation type="journal article" date="2009" name="Nature">
        <title>The Sorghum bicolor genome and the diversification of grasses.</title>
        <authorList>
            <person name="Paterson A.H."/>
            <person name="Bowers J.E."/>
            <person name="Bruggmann R."/>
            <person name="Dubchak I."/>
            <person name="Grimwood J."/>
            <person name="Gundlach H."/>
            <person name="Haberer G."/>
            <person name="Hellsten U."/>
            <person name="Mitros T."/>
            <person name="Poliakov A."/>
            <person name="Schmutz J."/>
            <person name="Spannagl M."/>
            <person name="Tang H."/>
            <person name="Wang X."/>
            <person name="Wicker T."/>
            <person name="Bharti A.K."/>
            <person name="Chapman J."/>
            <person name="Feltus F.A."/>
            <person name="Gowik U."/>
            <person name="Grigoriev I.V."/>
            <person name="Lyons E."/>
            <person name="Maher C.A."/>
            <person name="Martis M."/>
            <person name="Narechania A."/>
            <person name="Otillar R.P."/>
            <person name="Penning B.W."/>
            <person name="Salamov A.A."/>
            <person name="Wang Y."/>
            <person name="Zhang L."/>
            <person name="Carpita N.C."/>
            <person name="Freeling M."/>
            <person name="Gingle A.R."/>
            <person name="Hash C.T."/>
            <person name="Keller B."/>
            <person name="Klein P."/>
            <person name="Kresovich S."/>
            <person name="McCann M.C."/>
            <person name="Ming R."/>
            <person name="Peterson D.G."/>
            <person name="Mehboob-ur-Rahman"/>
            <person name="Ware D."/>
            <person name="Westhoff P."/>
            <person name="Mayer K.F."/>
            <person name="Messing J."/>
            <person name="Rokhsar D.S."/>
        </authorList>
    </citation>
    <scope>NUCLEOTIDE SEQUENCE [LARGE SCALE GENOMIC DNA]</scope>
    <source>
        <strain evidence="13">cv. BTx623</strain>
    </source>
</reference>
<dbReference type="InterPro" id="IPR045051">
    <property type="entry name" value="SBT"/>
</dbReference>
<dbReference type="EMBL" id="CM000762">
    <property type="protein sequence ID" value="KXG33299.1"/>
    <property type="molecule type" value="Genomic_DNA"/>
</dbReference>
<dbReference type="PRINTS" id="PR00723">
    <property type="entry name" value="SUBTILISIN"/>
</dbReference>
<dbReference type="PANTHER" id="PTHR10795">
    <property type="entry name" value="PROPROTEIN CONVERTASE SUBTILISIN/KEXIN"/>
    <property type="match status" value="1"/>
</dbReference>
<dbReference type="Gene3D" id="2.60.40.2310">
    <property type="match status" value="1"/>
</dbReference>
<feature type="domain" description="Inhibitor I9" evidence="10">
    <location>
        <begin position="76"/>
        <end position="150"/>
    </location>
</feature>
<accession>A0A1B6Q5V3</accession>
<dbReference type="InterPro" id="IPR037045">
    <property type="entry name" value="S8pro/Inhibitor_I9_sf"/>
</dbReference>
<feature type="domain" description="Subtilisin-like protease fibronectin type-III" evidence="11">
    <location>
        <begin position="725"/>
        <end position="824"/>
    </location>
</feature>
<comment type="similarity">
    <text evidence="1 7">Belongs to the peptidase S8 family.</text>
</comment>
<feature type="domain" description="PA" evidence="9">
    <location>
        <begin position="439"/>
        <end position="531"/>
    </location>
</feature>
<keyword evidence="5 7" id="KW-0720">Serine protease</keyword>
<dbReference type="eggNOG" id="ENOG502QRC5">
    <property type="taxonomic scope" value="Eukaryota"/>
</dbReference>
<dbReference type="Pfam" id="PF02225">
    <property type="entry name" value="PA"/>
    <property type="match status" value="1"/>
</dbReference>
<dbReference type="FunFam" id="3.30.70.80:FF:000002">
    <property type="entry name" value="Subtilisin-like protease SBT5.3"/>
    <property type="match status" value="1"/>
</dbReference>
<dbReference type="Pfam" id="PF00082">
    <property type="entry name" value="Peptidase_S8"/>
    <property type="match status" value="1"/>
</dbReference>
<dbReference type="Gene3D" id="3.30.70.80">
    <property type="entry name" value="Peptidase S8 propeptide/proteinase inhibitor I9"/>
    <property type="match status" value="1"/>
</dbReference>
<name>A0A1B6Q5V3_SORBI</name>
<keyword evidence="4 7" id="KW-0378">Hydrolase</keyword>
<evidence type="ECO:0000259" key="9">
    <source>
        <dbReference type="Pfam" id="PF02225"/>
    </source>
</evidence>
<proteinExistence type="inferred from homology"/>
<evidence type="ECO:0000256" key="6">
    <source>
        <dbReference type="PIRSR" id="PIRSR615500-1"/>
    </source>
</evidence>
<dbReference type="CDD" id="cd02120">
    <property type="entry name" value="PA_subtilisin_like"/>
    <property type="match status" value="1"/>
</dbReference>
<dbReference type="FunFam" id="3.40.50.200:FF:000006">
    <property type="entry name" value="Subtilisin-like protease SBT1.5"/>
    <property type="match status" value="1"/>
</dbReference>
<dbReference type="InterPro" id="IPR010259">
    <property type="entry name" value="S8pro/Inhibitor_I9"/>
</dbReference>
<dbReference type="PROSITE" id="PS00138">
    <property type="entry name" value="SUBTILASE_SER"/>
    <property type="match status" value="1"/>
</dbReference>
<dbReference type="CDD" id="cd04852">
    <property type="entry name" value="Peptidases_S8_3"/>
    <property type="match status" value="1"/>
</dbReference>
<evidence type="ECO:0000256" key="4">
    <source>
        <dbReference type="ARBA" id="ARBA00022801"/>
    </source>
</evidence>
<dbReference type="InterPro" id="IPR003137">
    <property type="entry name" value="PA_domain"/>
</dbReference>
<evidence type="ECO:0000259" key="8">
    <source>
        <dbReference type="Pfam" id="PF00082"/>
    </source>
</evidence>
<feature type="active site" description="Charge relay system" evidence="6 7">
    <location>
        <position position="270"/>
    </location>
</feature>
<evidence type="ECO:0000313" key="13">
    <source>
        <dbReference type="Proteomes" id="UP000000768"/>
    </source>
</evidence>
<sequence length="827" mass="86394">MTSWSCGWALSHRLPGLSAPLIFVYKNSSRADNFRIGIQRKKMRGASALALPSLLLVLTLSSSLCNVSASTKQDQVYIVYLGEHAGAKAEEAILDDHHTLLLSVKSSEEEARASLLYSYKHTLNGFAALLSQEEATKLSEKSEVVSAFRSEGRWAPHTTRSWQFLGFEEGVTNPPDGREWLPSLDKSSEDIIVGILDSGIWPESRSFSDQGLGPVPARWKGTCQGGDSFSSSSCNRKIIGARYYVKAYEAHYKGLNTTNAFRSPRDHDGHGTHTASTVAGRTVPGVSALGGFANGTASGGAPLARLAVYKVCWPIPGPNPNIENTCFEADMLAAMDDAVGDGVDVMSVSIGSSGAPLRFADDGIALGALHAAKRGVVVSCSGGNSGPKPATVSNLAPWMLTVAASSIDRAFHSPIKLGNGVMVMGQTVTPYQLPGNKPYPLVYAADAVVPGTAANVSNQCLPNSLSSDKVRGKIVVCLRGAGLRVEKGLEVKRAGGAAILLGNPAASGSEVPVDAHVLPGTAVAAADANTILSYIKSSSSPTAVLDPSRTVVDVRPSPVMAQFSSRGPNVLEPSILKPDITAPGLNILAAWSQASSPTKLDGDHRVVQYNIMSGTSMSCPHVSAAAVLVKAAHPDWSSAAIRSAIMTTATTNNAEGGPLMNGDGSVAGPMDYGSGHIRPKHALDPGLVYDASYQDYLLFACASAGSGSQLDPSFPCPARPPPPYQLNHPSVAVHGLNGSVTVHRTVTNVGSGEARYTVAVVEPAGVSVKVSPKRLSFARTGEKKAFRITMEAKAGSSVVRGQFVAGSYAWSDGGAHVVRSPIVVLVA</sequence>
<dbReference type="InterPro" id="IPR036852">
    <property type="entry name" value="Peptidase_S8/S53_dom_sf"/>
</dbReference>
<gene>
    <name evidence="12" type="ORF">SORBI_3003G283100</name>
</gene>
<evidence type="ECO:0000256" key="3">
    <source>
        <dbReference type="ARBA" id="ARBA00022729"/>
    </source>
</evidence>
<dbReference type="InterPro" id="IPR041469">
    <property type="entry name" value="Subtilisin-like_FN3"/>
</dbReference>
<dbReference type="Pfam" id="PF05922">
    <property type="entry name" value="Inhibitor_I9"/>
    <property type="match status" value="1"/>
</dbReference>
<dbReference type="GO" id="GO:0004252">
    <property type="term" value="F:serine-type endopeptidase activity"/>
    <property type="evidence" value="ECO:0000318"/>
    <property type="project" value="GO_Central"/>
</dbReference>
<dbReference type="InterPro" id="IPR000209">
    <property type="entry name" value="Peptidase_S8/S53_dom"/>
</dbReference>
<evidence type="ECO:0008006" key="14">
    <source>
        <dbReference type="Google" id="ProtNLM"/>
    </source>
</evidence>
<dbReference type="PROSITE" id="PS51892">
    <property type="entry name" value="SUBTILASE"/>
    <property type="match status" value="1"/>
</dbReference>
<dbReference type="SUPFAM" id="SSF52743">
    <property type="entry name" value="Subtilisin-like"/>
    <property type="match status" value="1"/>
</dbReference>